<dbReference type="RefSeq" id="WP_048172778.1">
    <property type="nucleotide sequence ID" value="NZ_CP009506.1"/>
</dbReference>
<evidence type="ECO:0000256" key="3">
    <source>
        <dbReference type="ARBA" id="ARBA00022989"/>
    </source>
</evidence>
<evidence type="ECO:0000313" key="7">
    <source>
        <dbReference type="Proteomes" id="UP000033111"/>
    </source>
</evidence>
<dbReference type="GeneID" id="24861238"/>
<name>A0A0E3P5K4_9EURY</name>
<dbReference type="Proteomes" id="UP000033111">
    <property type="component" value="Chromosome"/>
</dbReference>
<dbReference type="InterPro" id="IPR002781">
    <property type="entry name" value="TM_pro_TauE-like"/>
</dbReference>
<keyword evidence="5" id="KW-1003">Cell membrane</keyword>
<evidence type="ECO:0000256" key="1">
    <source>
        <dbReference type="ARBA" id="ARBA00004141"/>
    </source>
</evidence>
<dbReference type="EMBL" id="CP009506">
    <property type="protein sequence ID" value="AKB29075.1"/>
    <property type="molecule type" value="Genomic_DNA"/>
</dbReference>
<evidence type="ECO:0000313" key="6">
    <source>
        <dbReference type="EMBL" id="AKB29075.1"/>
    </source>
</evidence>
<dbReference type="KEGG" id="msw:MSSIT_2356"/>
<accession>A0A0E3P5K4</accession>
<dbReference type="HOGENOM" id="CLU_2420094_0_0_2"/>
<comment type="subcellular location">
    <subcellularLocation>
        <location evidence="5">Cell membrane</location>
        <topology evidence="5">Multi-pass membrane protein</topology>
    </subcellularLocation>
    <subcellularLocation>
        <location evidence="1">Membrane</location>
        <topology evidence="1">Multi-pass membrane protein</topology>
    </subcellularLocation>
</comment>
<keyword evidence="7" id="KW-1185">Reference proteome</keyword>
<evidence type="ECO:0000256" key="4">
    <source>
        <dbReference type="ARBA" id="ARBA00023136"/>
    </source>
</evidence>
<dbReference type="PATRIC" id="fig|1434120.4.peg.3077"/>
<organism evidence="6 7">
    <name type="scientific">Methanosarcina siciliae T4/M</name>
    <dbReference type="NCBI Taxonomy" id="1434120"/>
    <lineage>
        <taxon>Archaea</taxon>
        <taxon>Methanobacteriati</taxon>
        <taxon>Methanobacteriota</taxon>
        <taxon>Stenosarchaea group</taxon>
        <taxon>Methanomicrobia</taxon>
        <taxon>Methanosarcinales</taxon>
        <taxon>Methanosarcinaceae</taxon>
        <taxon>Methanosarcina</taxon>
    </lineage>
</organism>
<dbReference type="Pfam" id="PF01925">
    <property type="entry name" value="TauE"/>
    <property type="match status" value="1"/>
</dbReference>
<protein>
    <recommendedName>
        <fullName evidence="5">Probable membrane transporter protein</fullName>
    </recommendedName>
</protein>
<sequence length="91" mass="10879">MKKEDYYVLPVDIIHRFNDIWKMLLFRKGIKWKLFLAFDLPGIVTSFIGSSLSLRISQEILSRALGLFLLVYVLVITFNQTFKQYSYFYWA</sequence>
<keyword evidence="2 5" id="KW-0812">Transmembrane</keyword>
<evidence type="ECO:0000256" key="5">
    <source>
        <dbReference type="RuleBase" id="RU363041"/>
    </source>
</evidence>
<keyword evidence="3 5" id="KW-1133">Transmembrane helix</keyword>
<feature type="transmembrane region" description="Helical" evidence="5">
    <location>
        <begin position="32"/>
        <end position="54"/>
    </location>
</feature>
<dbReference type="GO" id="GO:0005886">
    <property type="term" value="C:plasma membrane"/>
    <property type="evidence" value="ECO:0007669"/>
    <property type="project" value="UniProtKB-SubCell"/>
</dbReference>
<gene>
    <name evidence="6" type="ORF">MSSIT_2356</name>
</gene>
<proteinExistence type="inferred from homology"/>
<feature type="transmembrane region" description="Helical" evidence="5">
    <location>
        <begin position="60"/>
        <end position="78"/>
    </location>
</feature>
<comment type="similarity">
    <text evidence="5">Belongs to the 4-toluene sulfonate uptake permease (TSUP) (TC 2.A.102) family.</text>
</comment>
<keyword evidence="4 5" id="KW-0472">Membrane</keyword>
<evidence type="ECO:0000256" key="2">
    <source>
        <dbReference type="ARBA" id="ARBA00022692"/>
    </source>
</evidence>
<reference evidence="6 7" key="1">
    <citation type="submission" date="2014-07" db="EMBL/GenBank/DDBJ databases">
        <title>Methanogenic archaea and the global carbon cycle.</title>
        <authorList>
            <person name="Henriksen J.R."/>
            <person name="Luke J."/>
            <person name="Reinhart S."/>
            <person name="Benedict M.N."/>
            <person name="Youngblut N.D."/>
            <person name="Metcalf M.E."/>
            <person name="Whitaker R.J."/>
            <person name="Metcalf W.W."/>
        </authorList>
    </citation>
    <scope>NUCLEOTIDE SEQUENCE [LARGE SCALE GENOMIC DNA]</scope>
    <source>
        <strain evidence="6 7">T4/M</strain>
    </source>
</reference>
<dbReference type="AlphaFoldDB" id="A0A0E3P5K4"/>